<sequence length="162" mass="17265">MLRYSIIFVACSFILGTHAFTSNSFAGLQAIAASRSSTIASPFSKRTKIFSTPPEGEDFQQQQLDAFDDPLSANKPSTPEEGNTSYPIDLPSPILLASSMVLAIIGVGSGFDIFADEPRFPLAVNAVISAGGLAVCLGLFYASILKAQAETEEDDKKYMSGR</sequence>
<evidence type="ECO:0000256" key="1">
    <source>
        <dbReference type="SAM" id="Phobius"/>
    </source>
</evidence>
<feature type="signal peptide" evidence="2">
    <location>
        <begin position="1"/>
        <end position="19"/>
    </location>
</feature>
<keyword evidence="1" id="KW-0812">Transmembrane</keyword>
<name>A0A448YVC5_9STRA</name>
<dbReference type="OrthoDB" id="2013891at2759"/>
<evidence type="ECO:0000256" key="2">
    <source>
        <dbReference type="SAM" id="SignalP"/>
    </source>
</evidence>
<keyword evidence="1" id="KW-1133">Transmembrane helix</keyword>
<keyword evidence="1" id="KW-0472">Membrane</keyword>
<dbReference type="Proteomes" id="UP000291116">
    <property type="component" value="Unassembled WGS sequence"/>
</dbReference>
<protein>
    <submittedName>
        <fullName evidence="3">Uncharacterized protein</fullName>
    </submittedName>
</protein>
<organism evidence="3 4">
    <name type="scientific">Pseudo-nitzschia multistriata</name>
    <dbReference type="NCBI Taxonomy" id="183589"/>
    <lineage>
        <taxon>Eukaryota</taxon>
        <taxon>Sar</taxon>
        <taxon>Stramenopiles</taxon>
        <taxon>Ochrophyta</taxon>
        <taxon>Bacillariophyta</taxon>
        <taxon>Bacillariophyceae</taxon>
        <taxon>Bacillariophycidae</taxon>
        <taxon>Bacillariales</taxon>
        <taxon>Bacillariaceae</taxon>
        <taxon>Pseudo-nitzschia</taxon>
    </lineage>
</organism>
<feature type="chain" id="PRO_5019154627" evidence="2">
    <location>
        <begin position="20"/>
        <end position="162"/>
    </location>
</feature>
<evidence type="ECO:0000313" key="4">
    <source>
        <dbReference type="Proteomes" id="UP000291116"/>
    </source>
</evidence>
<dbReference type="AlphaFoldDB" id="A0A448YVC5"/>
<evidence type="ECO:0000313" key="3">
    <source>
        <dbReference type="EMBL" id="VEU33709.1"/>
    </source>
</evidence>
<proteinExistence type="predicted"/>
<gene>
    <name evidence="3" type="ORF">PSNMU_V1.4_AUG-EV-PASAV3_0003990</name>
</gene>
<feature type="transmembrane region" description="Helical" evidence="1">
    <location>
        <begin position="94"/>
        <end position="115"/>
    </location>
</feature>
<keyword evidence="2" id="KW-0732">Signal</keyword>
<dbReference type="EMBL" id="CAACVS010000006">
    <property type="protein sequence ID" value="VEU33709.1"/>
    <property type="molecule type" value="Genomic_DNA"/>
</dbReference>
<feature type="transmembrane region" description="Helical" evidence="1">
    <location>
        <begin position="122"/>
        <end position="144"/>
    </location>
</feature>
<reference evidence="3 4" key="1">
    <citation type="submission" date="2019-01" db="EMBL/GenBank/DDBJ databases">
        <authorList>
            <person name="Ferrante I. M."/>
        </authorList>
    </citation>
    <scope>NUCLEOTIDE SEQUENCE [LARGE SCALE GENOMIC DNA]</scope>
    <source>
        <strain evidence="3 4">B856</strain>
    </source>
</reference>
<keyword evidence="4" id="KW-1185">Reference proteome</keyword>
<accession>A0A448YVC5</accession>